<name>A0A1T4RXK7_9HYPH</name>
<dbReference type="Proteomes" id="UP000190092">
    <property type="component" value="Unassembled WGS sequence"/>
</dbReference>
<sequence length="326" mass="35990">MPPSQMTKDDPLAAPAAVPVGLQPPYRPADRYAFLQSGATRLRYAWWNAVGTPRGTVLILPGRLEFIEKYATEVVGELLSRGFAVVGFDWRGQGLSDRPLPDSHKGHIDRFETYLTDLSLFLDTVLIDAPRPVIGLCHSMGGHLFLRSLAQNGSGPFAGGIVTAPMMGLKRQALLRNVIRLTPPFQAVDRHYLFGTGAFQASKYPFAGNVLTHDERRFRFTADWFEADPRLCLGGPTIGWCRQALRSMTAALAPGMLERIDLPILLVSAAQDDLVDPASHPPVVARLRQGELLTIAGCRHEVLMETDDIRAQFWVAFDRMAKEICG</sequence>
<evidence type="ECO:0000313" key="3">
    <source>
        <dbReference type="Proteomes" id="UP000190092"/>
    </source>
</evidence>
<keyword evidence="3" id="KW-1185">Reference proteome</keyword>
<dbReference type="InterPro" id="IPR029058">
    <property type="entry name" value="AB_hydrolase_fold"/>
</dbReference>
<dbReference type="InterPro" id="IPR051044">
    <property type="entry name" value="MAG_DAG_Lipase"/>
</dbReference>
<dbReference type="SUPFAM" id="SSF53474">
    <property type="entry name" value="alpha/beta-Hydrolases"/>
    <property type="match status" value="1"/>
</dbReference>
<dbReference type="EMBL" id="FUWJ01000006">
    <property type="protein sequence ID" value="SKA20675.1"/>
    <property type="molecule type" value="Genomic_DNA"/>
</dbReference>
<dbReference type="PANTHER" id="PTHR11614">
    <property type="entry name" value="PHOSPHOLIPASE-RELATED"/>
    <property type="match status" value="1"/>
</dbReference>
<evidence type="ECO:0000259" key="1">
    <source>
        <dbReference type="Pfam" id="PF12146"/>
    </source>
</evidence>
<accession>A0A1T4RXK7</accession>
<dbReference type="OrthoDB" id="9788260at2"/>
<organism evidence="2 3">
    <name type="scientific">Enhydrobacter aerosaccus</name>
    <dbReference type="NCBI Taxonomy" id="225324"/>
    <lineage>
        <taxon>Bacteria</taxon>
        <taxon>Pseudomonadati</taxon>
        <taxon>Pseudomonadota</taxon>
        <taxon>Alphaproteobacteria</taxon>
        <taxon>Hyphomicrobiales</taxon>
        <taxon>Enhydrobacter</taxon>
    </lineage>
</organism>
<dbReference type="Pfam" id="PF12146">
    <property type="entry name" value="Hydrolase_4"/>
    <property type="match status" value="1"/>
</dbReference>
<dbReference type="InterPro" id="IPR022742">
    <property type="entry name" value="Hydrolase_4"/>
</dbReference>
<evidence type="ECO:0000313" key="2">
    <source>
        <dbReference type="EMBL" id="SKA20675.1"/>
    </source>
</evidence>
<dbReference type="Gene3D" id="3.40.50.1820">
    <property type="entry name" value="alpha/beta hydrolase"/>
    <property type="match status" value="1"/>
</dbReference>
<dbReference type="STRING" id="225324.SAMN02745126_04132"/>
<protein>
    <submittedName>
        <fullName evidence="2">Lysophospholipase</fullName>
    </submittedName>
</protein>
<feature type="domain" description="Serine aminopeptidase S33" evidence="1">
    <location>
        <begin position="52"/>
        <end position="307"/>
    </location>
</feature>
<reference evidence="3" key="1">
    <citation type="submission" date="2017-02" db="EMBL/GenBank/DDBJ databases">
        <authorList>
            <person name="Varghese N."/>
            <person name="Submissions S."/>
        </authorList>
    </citation>
    <scope>NUCLEOTIDE SEQUENCE [LARGE SCALE GENOMIC DNA]</scope>
    <source>
        <strain evidence="3">ATCC 27094</strain>
    </source>
</reference>
<gene>
    <name evidence="2" type="ORF">SAMN02745126_04132</name>
</gene>
<proteinExistence type="predicted"/>
<dbReference type="AlphaFoldDB" id="A0A1T4RXK7"/>